<dbReference type="PROSITE" id="PS00414">
    <property type="entry name" value="PROFILIN"/>
    <property type="match status" value="1"/>
</dbReference>
<dbReference type="EMBL" id="CP133461">
    <property type="protein sequence ID" value="WMV77205.1"/>
    <property type="molecule type" value="Genomic_DNA"/>
</dbReference>
<dbReference type="InterPro" id="IPR027310">
    <property type="entry name" value="Profilin_CS"/>
</dbReference>
<reference evidence="2 3" key="1">
    <citation type="submission" date="2023-08" db="EMBL/GenBank/DDBJ databases">
        <title>Complete genome sequence of Geobacillus thermodenitrificans K1041, a genetically tractable strain representative of the genus Geobacillus.</title>
        <authorList>
            <person name="Kani S."/>
            <person name="Suzuki H."/>
        </authorList>
    </citation>
    <scope>NUCLEOTIDE SEQUENCE [LARGE SCALE GENOMIC DNA]</scope>
    <source>
        <strain evidence="2 3">K1041</strain>
    </source>
</reference>
<dbReference type="Proteomes" id="UP001297580">
    <property type="component" value="Chromosome"/>
</dbReference>
<gene>
    <name evidence="2" type="ORF">HSX42_05390</name>
</gene>
<sequence>MSQWDSYNDPFLNDSSHGDEAERIDNNMPPMAPMPTGAMPTGVMPMAYYPPVVPHGYWCPPMTLPAPLVSSAHLDHKDEFDSPDMMPPVPPLHLGTMPNVAPASVSPMGENENVPPLSLGGAAAPYDMVAPHMGAEPNVAGMTSEAVPNVMPSMTPGVLPSMMPGHAPCVPMCHPPVAPMPYAPVVPHGGYCGTPQPGMAPYVPGFPMPYGPYR</sequence>
<keyword evidence="3" id="KW-1185">Reference proteome</keyword>
<feature type="compositionally biased region" description="Basic and acidic residues" evidence="1">
    <location>
        <begin position="16"/>
        <end position="25"/>
    </location>
</feature>
<evidence type="ECO:0000313" key="3">
    <source>
        <dbReference type="Proteomes" id="UP001297580"/>
    </source>
</evidence>
<accession>A0ABY9QFI5</accession>
<dbReference type="RefSeq" id="WP_108437740.1">
    <property type="nucleotide sequence ID" value="NZ_CP133461.1"/>
</dbReference>
<feature type="region of interest" description="Disordered" evidence="1">
    <location>
        <begin position="1"/>
        <end position="29"/>
    </location>
</feature>
<organism evidence="2 3">
    <name type="scientific">Geobacillus thermodenitrificans</name>
    <dbReference type="NCBI Taxonomy" id="33940"/>
    <lineage>
        <taxon>Bacteria</taxon>
        <taxon>Bacillati</taxon>
        <taxon>Bacillota</taxon>
        <taxon>Bacilli</taxon>
        <taxon>Bacillales</taxon>
        <taxon>Anoxybacillaceae</taxon>
        <taxon>Geobacillus</taxon>
    </lineage>
</organism>
<evidence type="ECO:0000256" key="1">
    <source>
        <dbReference type="SAM" id="MobiDB-lite"/>
    </source>
</evidence>
<name>A0ABY9QFI5_GEOTD</name>
<evidence type="ECO:0000313" key="2">
    <source>
        <dbReference type="EMBL" id="WMV77205.1"/>
    </source>
</evidence>
<proteinExistence type="predicted"/>
<protein>
    <submittedName>
        <fullName evidence="2">Uncharacterized protein</fullName>
    </submittedName>
</protein>